<name>A0AAW2SRY0_9LAMI</name>
<evidence type="ECO:0000313" key="2">
    <source>
        <dbReference type="EMBL" id="KAL0395183.1"/>
    </source>
</evidence>
<feature type="coiled-coil region" evidence="1">
    <location>
        <begin position="357"/>
        <end position="384"/>
    </location>
</feature>
<reference evidence="2" key="2">
    <citation type="journal article" date="2024" name="Plant">
        <title>Genomic evolution and insights into agronomic trait innovations of Sesamum species.</title>
        <authorList>
            <person name="Miao H."/>
            <person name="Wang L."/>
            <person name="Qu L."/>
            <person name="Liu H."/>
            <person name="Sun Y."/>
            <person name="Le M."/>
            <person name="Wang Q."/>
            <person name="Wei S."/>
            <person name="Zheng Y."/>
            <person name="Lin W."/>
            <person name="Duan Y."/>
            <person name="Cao H."/>
            <person name="Xiong S."/>
            <person name="Wang X."/>
            <person name="Wei L."/>
            <person name="Li C."/>
            <person name="Ma Q."/>
            <person name="Ju M."/>
            <person name="Zhao R."/>
            <person name="Li G."/>
            <person name="Mu C."/>
            <person name="Tian Q."/>
            <person name="Mei H."/>
            <person name="Zhang T."/>
            <person name="Gao T."/>
            <person name="Zhang H."/>
        </authorList>
    </citation>
    <scope>NUCLEOTIDE SEQUENCE</scope>
    <source>
        <strain evidence="2">KEN1</strain>
    </source>
</reference>
<dbReference type="AlphaFoldDB" id="A0AAW2SRY0"/>
<comment type="caution">
    <text evidence="2">The sequence shown here is derived from an EMBL/GenBank/DDBJ whole genome shotgun (WGS) entry which is preliminary data.</text>
</comment>
<protein>
    <recommendedName>
        <fullName evidence="3">Aminotransferase-like plant mobile domain-containing protein</fullName>
    </recommendedName>
</protein>
<gene>
    <name evidence="2" type="ORF">Slati_4484500</name>
</gene>
<accession>A0AAW2SRY0</accession>
<dbReference type="EMBL" id="JACGWN010000016">
    <property type="protein sequence ID" value="KAL0395183.1"/>
    <property type="molecule type" value="Genomic_DNA"/>
</dbReference>
<evidence type="ECO:0008006" key="3">
    <source>
        <dbReference type="Google" id="ProtNLM"/>
    </source>
</evidence>
<sequence length="472" mass="53966">MVPLYEHSTYRHWRNVHFFVGHSRTLRLACTWRFYNEVIPSSKYLLGDETSKSSVPRNCKYLLLAYHHLPEDLNGVMIFDWVGFWFKGPLRYAAPPLRSSRKRVHELKLSCNPSGDVNVSNLPRTKDHDEPFTILQILEDIRDETYVAAFLSCWLCSFVLPHNTVGKKEILTCSLKELGRFWQSCTLSGTSSKLLIPSSVSSSPLVTKEYADWWAKCNKTSLEKNTGIVLKLKKLPNLENESKDNQVIPAIETEVTRPVAATCKRRHNVLVDTSVIALSSENDMISALSISNGQLSNTQPLEKVFDLDTISVNSSFFEGVPSSFMPLNELVLYVRREVYEESLSLAKDDPFATEAKENEHVNEVESLEAEILQVVNQLGVLKKQLEEPQRKKEFINSSLHGAKGVLINFRKEVATKKEKTLMLENNSYCFEIERICRLWDQSSDFLVECPCHASLIALELLLSFKHFLIQRF</sequence>
<organism evidence="2">
    <name type="scientific">Sesamum latifolium</name>
    <dbReference type="NCBI Taxonomy" id="2727402"/>
    <lineage>
        <taxon>Eukaryota</taxon>
        <taxon>Viridiplantae</taxon>
        <taxon>Streptophyta</taxon>
        <taxon>Embryophyta</taxon>
        <taxon>Tracheophyta</taxon>
        <taxon>Spermatophyta</taxon>
        <taxon>Magnoliopsida</taxon>
        <taxon>eudicotyledons</taxon>
        <taxon>Gunneridae</taxon>
        <taxon>Pentapetalae</taxon>
        <taxon>asterids</taxon>
        <taxon>lamiids</taxon>
        <taxon>Lamiales</taxon>
        <taxon>Pedaliaceae</taxon>
        <taxon>Sesamum</taxon>
    </lineage>
</organism>
<evidence type="ECO:0000256" key="1">
    <source>
        <dbReference type="SAM" id="Coils"/>
    </source>
</evidence>
<reference evidence="2" key="1">
    <citation type="submission" date="2020-06" db="EMBL/GenBank/DDBJ databases">
        <authorList>
            <person name="Li T."/>
            <person name="Hu X."/>
            <person name="Zhang T."/>
            <person name="Song X."/>
            <person name="Zhang H."/>
            <person name="Dai N."/>
            <person name="Sheng W."/>
            <person name="Hou X."/>
            <person name="Wei L."/>
        </authorList>
    </citation>
    <scope>NUCLEOTIDE SEQUENCE</scope>
    <source>
        <strain evidence="2">KEN1</strain>
        <tissue evidence="2">Leaf</tissue>
    </source>
</reference>
<keyword evidence="1" id="KW-0175">Coiled coil</keyword>
<proteinExistence type="predicted"/>